<dbReference type="PROSITE" id="PS51747">
    <property type="entry name" value="CYT_DCMP_DEAMINASES_2"/>
    <property type="match status" value="1"/>
</dbReference>
<evidence type="ECO:0000313" key="5">
    <source>
        <dbReference type="Proteomes" id="UP001597186"/>
    </source>
</evidence>
<dbReference type="Pfam" id="PF00383">
    <property type="entry name" value="dCMP_cyt_deam_1"/>
    <property type="match status" value="1"/>
</dbReference>
<feature type="domain" description="CMP/dCMP-type deaminase" evidence="3">
    <location>
        <begin position="10"/>
        <end position="119"/>
    </location>
</feature>
<evidence type="ECO:0000313" key="4">
    <source>
        <dbReference type="EMBL" id="MFD1511325.1"/>
    </source>
</evidence>
<evidence type="ECO:0000256" key="2">
    <source>
        <dbReference type="ARBA" id="ARBA00022833"/>
    </source>
</evidence>
<protein>
    <submittedName>
        <fullName evidence="4">Nucleoside deaminase</fullName>
        <ecNumber evidence="4">3.5.4.33</ecNumber>
    </submittedName>
</protein>
<sequence length="153" mass="15957">MTAPSDLEASVLEQIVDWALEIAQTKGTPVFTAAILKDSAELCRAENRVAATCDPTRHAEVEAIAKAGAMLGTPDLSGCTLIASCQPCEMCLAAMRWARIDRVVFAATQEAVGGGFFQFPALGIADLHAASGAAFTWHGGHAQALALPLYKGA</sequence>
<dbReference type="PANTHER" id="PTHR11079:SF161">
    <property type="entry name" value="CMP_DCMP-TYPE DEAMINASE DOMAIN-CONTAINING PROTEIN"/>
    <property type="match status" value="1"/>
</dbReference>
<dbReference type="Gene3D" id="3.40.140.10">
    <property type="entry name" value="Cytidine Deaminase, domain 2"/>
    <property type="match status" value="1"/>
</dbReference>
<evidence type="ECO:0000256" key="1">
    <source>
        <dbReference type="ARBA" id="ARBA00022723"/>
    </source>
</evidence>
<dbReference type="PANTHER" id="PTHR11079">
    <property type="entry name" value="CYTOSINE DEAMINASE FAMILY MEMBER"/>
    <property type="match status" value="1"/>
</dbReference>
<proteinExistence type="predicted"/>
<dbReference type="InterPro" id="IPR016192">
    <property type="entry name" value="APOBEC/CMP_deaminase_Zn-bd"/>
</dbReference>
<dbReference type="RefSeq" id="WP_379918403.1">
    <property type="nucleotide sequence ID" value="NZ_JBHUDD010000157.1"/>
</dbReference>
<dbReference type="Proteomes" id="UP001597186">
    <property type="component" value="Unassembled WGS sequence"/>
</dbReference>
<keyword evidence="1" id="KW-0479">Metal-binding</keyword>
<dbReference type="EMBL" id="JBHUDD010000157">
    <property type="protein sequence ID" value="MFD1511325.1"/>
    <property type="molecule type" value="Genomic_DNA"/>
</dbReference>
<accession>A0ABW4EJF0</accession>
<organism evidence="4 5">
    <name type="scientific">Lacimonas salitolerans</name>
    <dbReference type="NCBI Taxonomy" id="1323750"/>
    <lineage>
        <taxon>Bacteria</taxon>
        <taxon>Pseudomonadati</taxon>
        <taxon>Pseudomonadota</taxon>
        <taxon>Alphaproteobacteria</taxon>
        <taxon>Rhodobacterales</taxon>
        <taxon>Paracoccaceae</taxon>
        <taxon>Lacimonas</taxon>
    </lineage>
</organism>
<dbReference type="PROSITE" id="PS00903">
    <property type="entry name" value="CYT_DCMP_DEAMINASES_1"/>
    <property type="match status" value="1"/>
</dbReference>
<dbReference type="SUPFAM" id="SSF53927">
    <property type="entry name" value="Cytidine deaminase-like"/>
    <property type="match status" value="1"/>
</dbReference>
<comment type="caution">
    <text evidence="4">The sequence shown here is derived from an EMBL/GenBank/DDBJ whole genome shotgun (WGS) entry which is preliminary data.</text>
</comment>
<evidence type="ECO:0000259" key="3">
    <source>
        <dbReference type="PROSITE" id="PS51747"/>
    </source>
</evidence>
<name>A0ABW4EJF0_9RHOB</name>
<dbReference type="InterPro" id="IPR002125">
    <property type="entry name" value="CMP_dCMP_dom"/>
</dbReference>
<dbReference type="InterPro" id="IPR016193">
    <property type="entry name" value="Cytidine_deaminase-like"/>
</dbReference>
<reference evidence="5" key="1">
    <citation type="journal article" date="2019" name="Int. J. Syst. Evol. Microbiol.">
        <title>The Global Catalogue of Microorganisms (GCM) 10K type strain sequencing project: providing services to taxonomists for standard genome sequencing and annotation.</title>
        <authorList>
            <consortium name="The Broad Institute Genomics Platform"/>
            <consortium name="The Broad Institute Genome Sequencing Center for Infectious Disease"/>
            <person name="Wu L."/>
            <person name="Ma J."/>
        </authorList>
    </citation>
    <scope>NUCLEOTIDE SEQUENCE [LARGE SCALE GENOMIC DNA]</scope>
    <source>
        <strain evidence="5">CGMCC 1.12477</strain>
    </source>
</reference>
<keyword evidence="5" id="KW-1185">Reference proteome</keyword>
<keyword evidence="2" id="KW-0862">Zinc</keyword>
<gene>
    <name evidence="4" type="ORF">ACFTOW_18240</name>
</gene>
<dbReference type="GO" id="GO:0052717">
    <property type="term" value="F:tRNA-specific adenosine-34 deaminase activity"/>
    <property type="evidence" value="ECO:0007669"/>
    <property type="project" value="UniProtKB-EC"/>
</dbReference>
<dbReference type="CDD" id="cd01285">
    <property type="entry name" value="nucleoside_deaminase"/>
    <property type="match status" value="1"/>
</dbReference>
<keyword evidence="4" id="KW-0378">Hydrolase</keyword>
<dbReference type="EC" id="3.5.4.33" evidence="4"/>